<dbReference type="AlphaFoldDB" id="F8P0F5"/>
<proteinExistence type="predicted"/>
<gene>
    <name evidence="1" type="ORF">SERLADRAFT_391580</name>
</gene>
<dbReference type="Proteomes" id="UP000008064">
    <property type="component" value="Unassembled WGS sequence"/>
</dbReference>
<dbReference type="HOGENOM" id="CLU_2943233_0_0_1"/>
<reference evidence="1" key="1">
    <citation type="submission" date="2011-04" db="EMBL/GenBank/DDBJ databases">
        <title>Evolution of plant cell wall degrading machinery underlies the functional diversity of forest fungi.</title>
        <authorList>
            <consortium name="US DOE Joint Genome Institute (JGI-PGF)"/>
            <person name="Eastwood D.C."/>
            <person name="Floudas D."/>
            <person name="Binder M."/>
            <person name="Majcherczyk A."/>
            <person name="Schneider P."/>
            <person name="Aerts A."/>
            <person name="Asiegbu F.O."/>
            <person name="Baker S.E."/>
            <person name="Barry K."/>
            <person name="Bendiksby M."/>
            <person name="Blumentritt M."/>
            <person name="Coutinho P.M."/>
            <person name="Cullen D."/>
            <person name="Cullen D."/>
            <person name="Gathman A."/>
            <person name="Goodell B."/>
            <person name="Henrissat B."/>
            <person name="Ihrmark K."/>
            <person name="Kauserud H."/>
            <person name="Kohler A."/>
            <person name="LaButti K."/>
            <person name="Lapidus A."/>
            <person name="Lavin J.L."/>
            <person name="Lee Y.-H."/>
            <person name="Lindquist E."/>
            <person name="Lilly W."/>
            <person name="Lucas S."/>
            <person name="Morin E."/>
            <person name="Murat C."/>
            <person name="Oguiza J.A."/>
            <person name="Park J."/>
            <person name="Pisabarro A.G."/>
            <person name="Riley R."/>
            <person name="Rosling A."/>
            <person name="Salamov A."/>
            <person name="Schmidt O."/>
            <person name="Schmutz J."/>
            <person name="Skrede I."/>
            <person name="Stenlid J."/>
            <person name="Wiebenga A."/>
            <person name="Xie X."/>
            <person name="Kues U."/>
            <person name="Hibbett D.S."/>
            <person name="Hoffmeister D."/>
            <person name="Hogberg N."/>
            <person name="Martin F."/>
            <person name="Grigoriev I.V."/>
            <person name="Watkinson S.C."/>
        </authorList>
    </citation>
    <scope>NUCLEOTIDE SEQUENCE</scope>
    <source>
        <strain evidence="1">S7.9</strain>
    </source>
</reference>
<organism>
    <name type="scientific">Serpula lacrymans var. lacrymans (strain S7.9)</name>
    <name type="common">Dry rot fungus</name>
    <dbReference type="NCBI Taxonomy" id="578457"/>
    <lineage>
        <taxon>Eukaryota</taxon>
        <taxon>Fungi</taxon>
        <taxon>Dikarya</taxon>
        <taxon>Basidiomycota</taxon>
        <taxon>Agaricomycotina</taxon>
        <taxon>Agaricomycetes</taxon>
        <taxon>Agaricomycetidae</taxon>
        <taxon>Boletales</taxon>
        <taxon>Coniophorineae</taxon>
        <taxon>Serpulaceae</taxon>
        <taxon>Serpula</taxon>
    </lineage>
</organism>
<dbReference type="KEGG" id="sla:SERLADRAFT_391580"/>
<protein>
    <submittedName>
        <fullName evidence="1">Uncharacterized protein</fullName>
    </submittedName>
</protein>
<evidence type="ECO:0000313" key="1">
    <source>
        <dbReference type="EMBL" id="EGO23510.1"/>
    </source>
</evidence>
<dbReference type="RefSeq" id="XP_007319272.1">
    <property type="nucleotide sequence ID" value="XM_007319210.1"/>
</dbReference>
<dbReference type="EMBL" id="GL945435">
    <property type="protein sequence ID" value="EGO23510.1"/>
    <property type="molecule type" value="Genomic_DNA"/>
</dbReference>
<name>F8P0F5_SERL9</name>
<accession>F8P0F5</accession>
<sequence length="60" mass="6911">MLPSLYHLAEEGKLYERTATIKILGGIRWIFAVAYPKIIFQCTIAEGCYRHRQCTSIAKH</sequence>
<dbReference type="GeneID" id="18811504"/>